<organism evidence="1 2">
    <name type="scientific">Dulcicalothrix desertica PCC 7102</name>
    <dbReference type="NCBI Taxonomy" id="232991"/>
    <lineage>
        <taxon>Bacteria</taxon>
        <taxon>Bacillati</taxon>
        <taxon>Cyanobacteriota</taxon>
        <taxon>Cyanophyceae</taxon>
        <taxon>Nostocales</taxon>
        <taxon>Calotrichaceae</taxon>
        <taxon>Dulcicalothrix</taxon>
    </lineage>
</organism>
<evidence type="ECO:0000313" key="2">
    <source>
        <dbReference type="Proteomes" id="UP000271624"/>
    </source>
</evidence>
<dbReference type="AlphaFoldDB" id="A0A3S1C7P3"/>
<dbReference type="Proteomes" id="UP000271624">
    <property type="component" value="Unassembled WGS sequence"/>
</dbReference>
<proteinExistence type="predicted"/>
<sequence length="58" mass="6389">MARLCDLVTLPIVKRAVIIDKWYRIVRVKITDKIIDGINGANLVTAILGTAGLRTNVL</sequence>
<name>A0A3S1C7P3_9CYAN</name>
<keyword evidence="2" id="KW-1185">Reference proteome</keyword>
<reference evidence="1" key="1">
    <citation type="submission" date="2018-12" db="EMBL/GenBank/DDBJ databases">
        <authorList>
            <person name="Will S."/>
            <person name="Neumann-Schaal M."/>
            <person name="Henke P."/>
        </authorList>
    </citation>
    <scope>NUCLEOTIDE SEQUENCE</scope>
    <source>
        <strain evidence="1">PCC 7102</strain>
    </source>
</reference>
<comment type="caution">
    <text evidence="1">The sequence shown here is derived from an EMBL/GenBank/DDBJ whole genome shotgun (WGS) entry which is preliminary data.</text>
</comment>
<accession>A0A3S1C7P3</accession>
<evidence type="ECO:0000313" key="1">
    <source>
        <dbReference type="EMBL" id="RUT01819.1"/>
    </source>
</evidence>
<dbReference type="EMBL" id="RSCL01000018">
    <property type="protein sequence ID" value="RUT01819.1"/>
    <property type="molecule type" value="Genomic_DNA"/>
</dbReference>
<reference evidence="1" key="2">
    <citation type="journal article" date="2019" name="Genome Biol. Evol.">
        <title>Day and night: Metabolic profiles and evolutionary relationships of six axenic non-marine cyanobacteria.</title>
        <authorList>
            <person name="Will S.E."/>
            <person name="Henke P."/>
            <person name="Boedeker C."/>
            <person name="Huang S."/>
            <person name="Brinkmann H."/>
            <person name="Rohde M."/>
            <person name="Jarek M."/>
            <person name="Friedl T."/>
            <person name="Seufert S."/>
            <person name="Schumacher M."/>
            <person name="Overmann J."/>
            <person name="Neumann-Schaal M."/>
            <person name="Petersen J."/>
        </authorList>
    </citation>
    <scope>NUCLEOTIDE SEQUENCE [LARGE SCALE GENOMIC DNA]</scope>
    <source>
        <strain evidence="1">PCC 7102</strain>
    </source>
</reference>
<protein>
    <submittedName>
        <fullName evidence="1">Uncharacterized protein</fullName>
    </submittedName>
</protein>
<dbReference type="RefSeq" id="WP_158632916.1">
    <property type="nucleotide sequence ID" value="NZ_RSCL01000018.1"/>
</dbReference>
<gene>
    <name evidence="1" type="ORF">DSM106972_064420</name>
</gene>